<accession>A0A498K3M4</accession>
<protein>
    <submittedName>
        <fullName evidence="1">Uncharacterized protein</fullName>
    </submittedName>
</protein>
<organism evidence="1 2">
    <name type="scientific">Malus domestica</name>
    <name type="common">Apple</name>
    <name type="synonym">Pyrus malus</name>
    <dbReference type="NCBI Taxonomy" id="3750"/>
    <lineage>
        <taxon>Eukaryota</taxon>
        <taxon>Viridiplantae</taxon>
        <taxon>Streptophyta</taxon>
        <taxon>Embryophyta</taxon>
        <taxon>Tracheophyta</taxon>
        <taxon>Spermatophyta</taxon>
        <taxon>Magnoliopsida</taxon>
        <taxon>eudicotyledons</taxon>
        <taxon>Gunneridae</taxon>
        <taxon>Pentapetalae</taxon>
        <taxon>rosids</taxon>
        <taxon>fabids</taxon>
        <taxon>Rosales</taxon>
        <taxon>Rosaceae</taxon>
        <taxon>Amygdaloideae</taxon>
        <taxon>Maleae</taxon>
        <taxon>Malus</taxon>
    </lineage>
</organism>
<reference evidence="1 2" key="1">
    <citation type="submission" date="2018-10" db="EMBL/GenBank/DDBJ databases">
        <title>A high-quality apple genome assembly.</title>
        <authorList>
            <person name="Hu J."/>
        </authorList>
    </citation>
    <scope>NUCLEOTIDE SEQUENCE [LARGE SCALE GENOMIC DNA]</scope>
    <source>
        <strain evidence="2">cv. HFTH1</strain>
        <tissue evidence="1">Young leaf</tissue>
    </source>
</reference>
<dbReference type="EMBL" id="RDQH01000329">
    <property type="protein sequence ID" value="RXI02799.1"/>
    <property type="molecule type" value="Genomic_DNA"/>
</dbReference>
<evidence type="ECO:0000313" key="1">
    <source>
        <dbReference type="EMBL" id="RXI02799.1"/>
    </source>
</evidence>
<evidence type="ECO:0000313" key="2">
    <source>
        <dbReference type="Proteomes" id="UP000290289"/>
    </source>
</evidence>
<sequence length="314" mass="35598">MLTWLNCDRSNRKGGKEREKKMGDNLCHNPSRIILYRQCEISILPLDVKAQPKPAPAIQLVRPKRIHHCAAVVQLVPRGLISPRVLRTTSTTSTVFKWSGSPWLAAISPFSPSFFTFSVTVFIPESRCRNPRIWLGPEPRGVSMGQVVQRAGFWGEGGGEENEGEEEGGEVHGLEWTWEGGILGFSPPLEMVEQITRTKEKFKFLRKKKLQIHSFFEFLVVKFTEVSMGSTQEDYGNTNRKSVSTKYNVVKSPRATTAKVSATPRKYITKSRISHVNSKRDSLCNPHIEPMLGLWSLQTFLSMPRDLTRWLNSP</sequence>
<name>A0A498K3M4_MALDO</name>
<dbReference type="Proteomes" id="UP000290289">
    <property type="component" value="Chromosome 3"/>
</dbReference>
<comment type="caution">
    <text evidence="1">The sequence shown here is derived from an EMBL/GenBank/DDBJ whole genome shotgun (WGS) entry which is preliminary data.</text>
</comment>
<keyword evidence="2" id="KW-1185">Reference proteome</keyword>
<proteinExistence type="predicted"/>
<gene>
    <name evidence="1" type="ORF">DVH24_002877</name>
</gene>
<dbReference type="AlphaFoldDB" id="A0A498K3M4"/>